<name>A0ACD5VQL2_AVESA</name>
<dbReference type="Proteomes" id="UP001732700">
    <property type="component" value="Chromosome 3C"/>
</dbReference>
<organism evidence="1 2">
    <name type="scientific">Avena sativa</name>
    <name type="common">Oat</name>
    <dbReference type="NCBI Taxonomy" id="4498"/>
    <lineage>
        <taxon>Eukaryota</taxon>
        <taxon>Viridiplantae</taxon>
        <taxon>Streptophyta</taxon>
        <taxon>Embryophyta</taxon>
        <taxon>Tracheophyta</taxon>
        <taxon>Spermatophyta</taxon>
        <taxon>Magnoliopsida</taxon>
        <taxon>Liliopsida</taxon>
        <taxon>Poales</taxon>
        <taxon>Poaceae</taxon>
        <taxon>BOP clade</taxon>
        <taxon>Pooideae</taxon>
        <taxon>Poodae</taxon>
        <taxon>Poeae</taxon>
        <taxon>Poeae Chloroplast Group 1 (Aveneae type)</taxon>
        <taxon>Aveninae</taxon>
        <taxon>Avena</taxon>
    </lineage>
</organism>
<protein>
    <submittedName>
        <fullName evidence="1">Uncharacterized protein</fullName>
    </submittedName>
</protein>
<evidence type="ECO:0000313" key="2">
    <source>
        <dbReference type="Proteomes" id="UP001732700"/>
    </source>
</evidence>
<reference evidence="1" key="2">
    <citation type="submission" date="2025-09" db="UniProtKB">
        <authorList>
            <consortium name="EnsemblPlants"/>
        </authorList>
    </citation>
    <scope>IDENTIFICATION</scope>
</reference>
<reference evidence="1" key="1">
    <citation type="submission" date="2021-05" db="EMBL/GenBank/DDBJ databases">
        <authorList>
            <person name="Scholz U."/>
            <person name="Mascher M."/>
            <person name="Fiebig A."/>
        </authorList>
    </citation>
    <scope>NUCLEOTIDE SEQUENCE [LARGE SCALE GENOMIC DNA]</scope>
</reference>
<evidence type="ECO:0000313" key="1">
    <source>
        <dbReference type="EnsemblPlants" id="AVESA.00010b.r2.3CG0468740.1.CDS"/>
    </source>
</evidence>
<keyword evidence="2" id="KW-1185">Reference proteome</keyword>
<dbReference type="EnsemblPlants" id="AVESA.00010b.r2.3CG0468740.1">
    <property type="protein sequence ID" value="AVESA.00010b.r2.3CG0468740.1.CDS"/>
    <property type="gene ID" value="AVESA.00010b.r2.3CG0468740"/>
</dbReference>
<sequence length="418" mass="47515">MFPVESTKLFCTPKSVINTGHSKLTRMKHMLKYKVTITEGEHMEPLQEHIDHLEMEPSAYEDAPLADDDLADVQGPSKKIKNQKNLFNRSSPMKIVRVCKAMTNEQRIVIRNAYFGGMLGMKVSKLIPELCRFLMGCFNPKTCELDFGDRGKIPITIESVVRVMGVPGGGSPVPYHLDVNSTCLILEMFGIHNGKQPTVAFIEKLLGPTYPASPDYLRKFIIYSVSSTFTPNTGTLVSPRCYPSVINTDAIRHLNWARFIIDVIIQTANAKDTKNWFKACMTYLMVLYVDSLDTDALKVPENGTRICIWTNKMVRCVIDLDTNSDGSFGKLPLNQRYRIRLSLFSAEPFDIDMFIKRHVVGDHSDEDLVQYRTAVIEMCNIFEDGLAKFLRLSNKENKGLIPEQKENFMEQHLQQDVQ</sequence>
<accession>A0ACD5VQL2</accession>
<proteinExistence type="predicted"/>